<proteinExistence type="predicted"/>
<feature type="signal peptide" evidence="1">
    <location>
        <begin position="1"/>
        <end position="32"/>
    </location>
</feature>
<dbReference type="OrthoDB" id="10463927at2759"/>
<name>A0A9W8JLB6_9AGAR</name>
<feature type="chain" id="PRO_5040961969" description="Mating factor alpha" evidence="1">
    <location>
        <begin position="33"/>
        <end position="79"/>
    </location>
</feature>
<reference evidence="2" key="1">
    <citation type="submission" date="2022-06" db="EMBL/GenBank/DDBJ databases">
        <title>Genome Sequence of Candolleomyces eurysporus.</title>
        <authorList>
            <person name="Buettner E."/>
        </authorList>
    </citation>
    <scope>NUCLEOTIDE SEQUENCE</scope>
    <source>
        <strain evidence="2">VTCC 930004</strain>
    </source>
</reference>
<comment type="caution">
    <text evidence="2">The sequence shown here is derived from an EMBL/GenBank/DDBJ whole genome shotgun (WGS) entry which is preliminary data.</text>
</comment>
<evidence type="ECO:0000313" key="3">
    <source>
        <dbReference type="Proteomes" id="UP001140091"/>
    </source>
</evidence>
<evidence type="ECO:0000256" key="1">
    <source>
        <dbReference type="SAM" id="SignalP"/>
    </source>
</evidence>
<feature type="non-terminal residue" evidence="2">
    <location>
        <position position="79"/>
    </location>
</feature>
<gene>
    <name evidence="2" type="ORF">H1R20_g4148</name>
</gene>
<evidence type="ECO:0000313" key="2">
    <source>
        <dbReference type="EMBL" id="KAJ2932935.1"/>
    </source>
</evidence>
<sequence>MQASFASFSGLKVLTLVALGLLAQSTIMGAGATPIDDNAIAARGAPANPQNPIKFAELLRSPPTPTPTPDIWTIEGDDV</sequence>
<organism evidence="2 3">
    <name type="scientific">Candolleomyces eurysporus</name>
    <dbReference type="NCBI Taxonomy" id="2828524"/>
    <lineage>
        <taxon>Eukaryota</taxon>
        <taxon>Fungi</taxon>
        <taxon>Dikarya</taxon>
        <taxon>Basidiomycota</taxon>
        <taxon>Agaricomycotina</taxon>
        <taxon>Agaricomycetes</taxon>
        <taxon>Agaricomycetidae</taxon>
        <taxon>Agaricales</taxon>
        <taxon>Agaricineae</taxon>
        <taxon>Psathyrellaceae</taxon>
        <taxon>Candolleomyces</taxon>
    </lineage>
</organism>
<keyword evidence="1" id="KW-0732">Signal</keyword>
<keyword evidence="3" id="KW-1185">Reference proteome</keyword>
<protein>
    <recommendedName>
        <fullName evidence="4">Mating factor alpha</fullName>
    </recommendedName>
</protein>
<dbReference type="Proteomes" id="UP001140091">
    <property type="component" value="Unassembled WGS sequence"/>
</dbReference>
<evidence type="ECO:0008006" key="4">
    <source>
        <dbReference type="Google" id="ProtNLM"/>
    </source>
</evidence>
<dbReference type="EMBL" id="JANBPK010000755">
    <property type="protein sequence ID" value="KAJ2932935.1"/>
    <property type="molecule type" value="Genomic_DNA"/>
</dbReference>
<accession>A0A9W8JLB6</accession>
<dbReference type="AlphaFoldDB" id="A0A9W8JLB6"/>